<reference evidence="2 3" key="1">
    <citation type="submission" date="2015-01" db="EMBL/GenBank/DDBJ databases">
        <title>The Genome Sequence of Ochroconis gallopava CBS43764.</title>
        <authorList>
            <consortium name="The Broad Institute Genomics Platform"/>
            <person name="Cuomo C."/>
            <person name="de Hoog S."/>
            <person name="Gorbushina A."/>
            <person name="Stielow B."/>
            <person name="Teixiera M."/>
            <person name="Abouelleil A."/>
            <person name="Chapman S.B."/>
            <person name="Priest M."/>
            <person name="Young S.K."/>
            <person name="Wortman J."/>
            <person name="Nusbaum C."/>
            <person name="Birren B."/>
        </authorList>
    </citation>
    <scope>NUCLEOTIDE SEQUENCE [LARGE SCALE GENOMIC DNA]</scope>
    <source>
        <strain evidence="2 3">CBS 43764</strain>
    </source>
</reference>
<dbReference type="Pfam" id="PF08316">
    <property type="entry name" value="Pal1"/>
    <property type="match status" value="1"/>
</dbReference>
<organism evidence="2 3">
    <name type="scientific">Verruconis gallopava</name>
    <dbReference type="NCBI Taxonomy" id="253628"/>
    <lineage>
        <taxon>Eukaryota</taxon>
        <taxon>Fungi</taxon>
        <taxon>Dikarya</taxon>
        <taxon>Ascomycota</taxon>
        <taxon>Pezizomycotina</taxon>
        <taxon>Dothideomycetes</taxon>
        <taxon>Pleosporomycetidae</taxon>
        <taxon>Venturiales</taxon>
        <taxon>Sympoventuriaceae</taxon>
        <taxon>Verruconis</taxon>
    </lineage>
</organism>
<feature type="compositionally biased region" description="Basic residues" evidence="1">
    <location>
        <begin position="218"/>
        <end position="227"/>
    </location>
</feature>
<evidence type="ECO:0008006" key="4">
    <source>
        <dbReference type="Google" id="ProtNLM"/>
    </source>
</evidence>
<keyword evidence="3" id="KW-1185">Reference proteome</keyword>
<feature type="compositionally biased region" description="Polar residues" evidence="1">
    <location>
        <begin position="475"/>
        <end position="484"/>
    </location>
</feature>
<feature type="region of interest" description="Disordered" evidence="1">
    <location>
        <begin position="366"/>
        <end position="527"/>
    </location>
</feature>
<feature type="compositionally biased region" description="Low complexity" evidence="1">
    <location>
        <begin position="35"/>
        <end position="51"/>
    </location>
</feature>
<dbReference type="OrthoDB" id="5352132at2759"/>
<feature type="compositionally biased region" description="Basic and acidic residues" evidence="1">
    <location>
        <begin position="191"/>
        <end position="217"/>
    </location>
</feature>
<dbReference type="AlphaFoldDB" id="A0A0D2B554"/>
<feature type="compositionally biased region" description="Polar residues" evidence="1">
    <location>
        <begin position="121"/>
        <end position="136"/>
    </location>
</feature>
<feature type="region of interest" description="Disordered" evidence="1">
    <location>
        <begin position="1"/>
        <end position="232"/>
    </location>
</feature>
<dbReference type="PANTHER" id="PTHR28307">
    <property type="entry name" value="PROTEIN PAL1"/>
    <property type="match status" value="1"/>
</dbReference>
<dbReference type="GeneID" id="27310793"/>
<dbReference type="EMBL" id="KN847535">
    <property type="protein sequence ID" value="KIW06359.1"/>
    <property type="molecule type" value="Genomic_DNA"/>
</dbReference>
<dbReference type="InParanoid" id="A0A0D2B554"/>
<dbReference type="RefSeq" id="XP_016216228.1">
    <property type="nucleotide sequence ID" value="XM_016355922.1"/>
</dbReference>
<feature type="compositionally biased region" description="Basic residues" evidence="1">
    <location>
        <begin position="518"/>
        <end position="527"/>
    </location>
</feature>
<dbReference type="VEuPathDB" id="FungiDB:PV09_02820"/>
<evidence type="ECO:0000313" key="2">
    <source>
        <dbReference type="EMBL" id="KIW06359.1"/>
    </source>
</evidence>
<dbReference type="GO" id="GO:0005737">
    <property type="term" value="C:cytoplasm"/>
    <property type="evidence" value="ECO:0007669"/>
    <property type="project" value="TreeGrafter"/>
</dbReference>
<dbReference type="HOGENOM" id="CLU_025891_1_0_1"/>
<dbReference type="PANTHER" id="PTHR28307:SF2">
    <property type="entry name" value="PROTEIN PAL1"/>
    <property type="match status" value="1"/>
</dbReference>
<gene>
    <name evidence="2" type="ORF">PV09_02820</name>
</gene>
<evidence type="ECO:0000313" key="3">
    <source>
        <dbReference type="Proteomes" id="UP000053259"/>
    </source>
</evidence>
<protein>
    <recommendedName>
        <fullName evidence="4">Pal1 cell morphology protein</fullName>
    </recommendedName>
</protein>
<feature type="compositionally biased region" description="Low complexity" evidence="1">
    <location>
        <begin position="78"/>
        <end position="94"/>
    </location>
</feature>
<dbReference type="STRING" id="253628.A0A0D2B554"/>
<evidence type="ECO:0000256" key="1">
    <source>
        <dbReference type="SAM" id="MobiDB-lite"/>
    </source>
</evidence>
<proteinExistence type="predicted"/>
<dbReference type="Proteomes" id="UP000053259">
    <property type="component" value="Unassembled WGS sequence"/>
</dbReference>
<feature type="compositionally biased region" description="Basic and acidic residues" evidence="1">
    <location>
        <begin position="444"/>
        <end position="467"/>
    </location>
</feature>
<dbReference type="InterPro" id="IPR013226">
    <property type="entry name" value="Pal1"/>
</dbReference>
<feature type="compositionally biased region" description="Basic and acidic residues" evidence="1">
    <location>
        <begin position="139"/>
        <end position="165"/>
    </location>
</feature>
<feature type="compositionally biased region" description="Basic and acidic residues" evidence="1">
    <location>
        <begin position="388"/>
        <end position="398"/>
    </location>
</feature>
<name>A0A0D2B554_9PEZI</name>
<accession>A0A0D2B554</accession>
<sequence>MASLSDPTQQDRRPSPIGLTLAQSNNPFRNPRTVSPGALSPALPSPANAPGVSPRLSPTNPFLAAHELSSLQQTTNNPATTMPQSTTQPQQTSSVDKDTAQLFHRLTLVDTGPPAGAPLTKVNTNNSLNGQPPSSHKPSRSDEMERRRDPRMRPRPRPDPKKELDIFASPEKVERRPRRNSESSVISKSSMTEEERRRRERRRREQAERGGSKDRSGSKHRSSRRKPRGMDLIDRLDQTGIYGAGFFHHDGPFDAVNPHRNRRKDGRAPMQAFPANSANMMLGGSGPLNKNIDLERFHGRGAEGFTDFGNVGFDESKKSAVLSFDPLARVDPVHGEESYGLGTSTFLEGAPASRKAIERRESETQAEMLQGGGLQRKKSLAQRIRGMSRREYDGERSMIRANGPRSPNSPGTPAIPERLVQSAGGPSRASQGDKNPFDTMYDDAFDKKGAAIKMAEQERDNEREVSKSGRARAPSSPQQASLEQRLTADGAGDEMDNKKPSGGFLNRVKSLKSGRGGRGGRHGRSES</sequence>